<comment type="caution">
    <text evidence="4">The sequence shown here is derived from an EMBL/GenBank/DDBJ whole genome shotgun (WGS) entry which is preliminary data.</text>
</comment>
<dbReference type="PANTHER" id="PTHR35040">
    <property type="match status" value="1"/>
</dbReference>
<dbReference type="InterPro" id="IPR021986">
    <property type="entry name" value="Spherulin4"/>
</dbReference>
<evidence type="ECO:0000256" key="2">
    <source>
        <dbReference type="SAM" id="Phobius"/>
    </source>
</evidence>
<keyword evidence="2" id="KW-0812">Transmembrane</keyword>
<evidence type="ECO:0000313" key="5">
    <source>
        <dbReference type="Proteomes" id="UP000613580"/>
    </source>
</evidence>
<evidence type="ECO:0000313" key="4">
    <source>
        <dbReference type="EMBL" id="KAF7293212.1"/>
    </source>
</evidence>
<dbReference type="Proteomes" id="UP000613580">
    <property type="component" value="Unassembled WGS sequence"/>
</dbReference>
<evidence type="ECO:0000256" key="3">
    <source>
        <dbReference type="SAM" id="SignalP"/>
    </source>
</evidence>
<feature type="transmembrane region" description="Helical" evidence="2">
    <location>
        <begin position="259"/>
        <end position="283"/>
    </location>
</feature>
<keyword evidence="3" id="KW-0732">Signal</keyword>
<dbReference type="EMBL" id="JACAZE010000021">
    <property type="protein sequence ID" value="KAF7293212.1"/>
    <property type="molecule type" value="Genomic_DNA"/>
</dbReference>
<dbReference type="OrthoDB" id="5342184at2759"/>
<accession>A0A8H6S6C1</accession>
<evidence type="ECO:0000256" key="1">
    <source>
        <dbReference type="SAM" id="MobiDB-lite"/>
    </source>
</evidence>
<sequence>MWRSNWIGWFCLLALVSSVNALGVLIPLYIYPGGSCSAWEPVSSAISAYPSLPWYIVLNPDHGPGPTDTLYQSCVSSLPSAQSKSRITLGFVDASQNSSTVIANIDTYASWPASARPTGIFFVEVLEESLTLFSSYVSYARHAGFSFIGMDPGESVNSSYTSLADLVNTYESDFAAFSSSSISNGTPSRQSAILVNAPSTGSYASMISELRSMDLAAVYINDHSDASQALPSQLLEWVGEIAAVDGTTQVEINGRSREIVLIAAIVGGVLGGLLAVGLFFWLWRRRRRSRATPRPEPPESIAPFTVAFQSPPDIRIAEKVPGAYRGHTMSGSDSDFKTAPLASSYPERSIHGSQALEPLRHPSMPPPTYSA</sequence>
<feature type="chain" id="PRO_5034501190" evidence="3">
    <location>
        <begin position="22"/>
        <end position="371"/>
    </location>
</feature>
<dbReference type="Pfam" id="PF12138">
    <property type="entry name" value="Spherulin4"/>
    <property type="match status" value="1"/>
</dbReference>
<dbReference type="AlphaFoldDB" id="A0A8H6S6C1"/>
<keyword evidence="2" id="KW-0472">Membrane</keyword>
<keyword evidence="2" id="KW-1133">Transmembrane helix</keyword>
<gene>
    <name evidence="4" type="ORF">HMN09_01199300</name>
</gene>
<feature type="signal peptide" evidence="3">
    <location>
        <begin position="1"/>
        <end position="21"/>
    </location>
</feature>
<feature type="region of interest" description="Disordered" evidence="1">
    <location>
        <begin position="321"/>
        <end position="347"/>
    </location>
</feature>
<keyword evidence="5" id="KW-1185">Reference proteome</keyword>
<organism evidence="4 5">
    <name type="scientific">Mycena chlorophos</name>
    <name type="common">Agaric fungus</name>
    <name type="synonym">Agaricus chlorophos</name>
    <dbReference type="NCBI Taxonomy" id="658473"/>
    <lineage>
        <taxon>Eukaryota</taxon>
        <taxon>Fungi</taxon>
        <taxon>Dikarya</taxon>
        <taxon>Basidiomycota</taxon>
        <taxon>Agaricomycotina</taxon>
        <taxon>Agaricomycetes</taxon>
        <taxon>Agaricomycetidae</taxon>
        <taxon>Agaricales</taxon>
        <taxon>Marasmiineae</taxon>
        <taxon>Mycenaceae</taxon>
        <taxon>Mycena</taxon>
    </lineage>
</organism>
<feature type="region of interest" description="Disordered" evidence="1">
    <location>
        <begin position="352"/>
        <end position="371"/>
    </location>
</feature>
<name>A0A8H6S6C1_MYCCL</name>
<dbReference type="PANTHER" id="PTHR35040:SF9">
    <property type="entry name" value="4-LIKE CELL SURFACE PROTEIN, PUTATIVE (AFU_ORTHOLOGUE AFUA_4G14080)-RELATED"/>
    <property type="match status" value="1"/>
</dbReference>
<reference evidence="4" key="1">
    <citation type="submission" date="2020-05" db="EMBL/GenBank/DDBJ databases">
        <title>Mycena genomes resolve the evolution of fungal bioluminescence.</title>
        <authorList>
            <person name="Tsai I.J."/>
        </authorList>
    </citation>
    <scope>NUCLEOTIDE SEQUENCE</scope>
    <source>
        <strain evidence="4">110903Hualien_Pintung</strain>
    </source>
</reference>
<proteinExistence type="predicted"/>
<protein>
    <submittedName>
        <fullName evidence="4">Uncharacterized protein</fullName>
    </submittedName>
</protein>